<evidence type="ECO:0000313" key="4">
    <source>
        <dbReference type="EMBL" id="OSN06571.1"/>
    </source>
</evidence>
<dbReference type="GO" id="GO:0006351">
    <property type="term" value="P:DNA-templated transcription"/>
    <property type="evidence" value="ECO:0007669"/>
    <property type="project" value="TreeGrafter"/>
</dbReference>
<name>A0A1X3RXI2_9GAMM</name>
<dbReference type="GO" id="GO:1990229">
    <property type="term" value="C:iron-sulfur cluster assembly complex"/>
    <property type="evidence" value="ECO:0007669"/>
    <property type="project" value="UniProtKB-ARBA"/>
</dbReference>
<dbReference type="InterPro" id="IPR036065">
    <property type="entry name" value="BolA-like_sf"/>
</dbReference>
<dbReference type="OrthoDB" id="9801469at2"/>
<dbReference type="Gene3D" id="3.30.300.90">
    <property type="entry name" value="BolA-like"/>
    <property type="match status" value="1"/>
</dbReference>
<dbReference type="InterPro" id="IPR002634">
    <property type="entry name" value="BolA"/>
</dbReference>
<dbReference type="PIRSF" id="PIRSF003113">
    <property type="entry name" value="BolA"/>
    <property type="match status" value="1"/>
</dbReference>
<dbReference type="EMBL" id="LUTP01000012">
    <property type="protein sequence ID" value="OSN06571.1"/>
    <property type="molecule type" value="Genomic_DNA"/>
</dbReference>
<evidence type="ECO:0000256" key="1">
    <source>
        <dbReference type="ARBA" id="ARBA00005578"/>
    </source>
</evidence>
<comment type="caution">
    <text evidence="4">The sequence shown here is derived from an EMBL/GenBank/DDBJ whole genome shotgun (WGS) entry which is preliminary data.</text>
</comment>
<reference evidence="4 5" key="1">
    <citation type="submission" date="2016-02" db="EMBL/GenBank/DDBJ databases">
        <title>Species-wide whole genome sequencing reveals diversity, host range in Lonsdalea quercina.</title>
        <authorList>
            <person name="Li Y."/>
        </authorList>
    </citation>
    <scope>NUCLEOTIDE SEQUENCE [LARGE SCALE GENOMIC DNA]</scope>
    <source>
        <strain evidence="4 5">LMG 26264</strain>
    </source>
</reference>
<dbReference type="RefSeq" id="WP_094109164.1">
    <property type="nucleotide sequence ID" value="NZ_LUTP01000012.1"/>
</dbReference>
<dbReference type="GO" id="GO:0005829">
    <property type="term" value="C:cytosol"/>
    <property type="evidence" value="ECO:0007669"/>
    <property type="project" value="TreeGrafter"/>
</dbReference>
<dbReference type="PANTHER" id="PTHR46229">
    <property type="entry name" value="BOLA TRANSCRIPTION REGULATOR"/>
    <property type="match status" value="1"/>
</dbReference>
<evidence type="ECO:0000313" key="5">
    <source>
        <dbReference type="Proteomes" id="UP000194020"/>
    </source>
</evidence>
<proteinExistence type="inferred from homology"/>
<dbReference type="PANTHER" id="PTHR46229:SF2">
    <property type="entry name" value="BOLA-LIKE PROTEIN 1"/>
    <property type="match status" value="1"/>
</dbReference>
<evidence type="ECO:0000256" key="2">
    <source>
        <dbReference type="ARBA" id="ARBA00074073"/>
    </source>
</evidence>
<sequence length="104" mass="11572">MTRETIEAKLHAGLAPEYLEVINESHRHRVPAGSESHFKVVLVSDLFEGKRLIQRHRAVYELLTEEMAGAVHALALYVYTPQEWRDQHQTAPASPACGGAGIGR</sequence>
<evidence type="ECO:0000256" key="3">
    <source>
        <dbReference type="RuleBase" id="RU003860"/>
    </source>
</evidence>
<dbReference type="AlphaFoldDB" id="A0A1X3RXI2"/>
<protein>
    <recommendedName>
        <fullName evidence="2">DNA-binding transcriptional regulator BolA</fullName>
    </recommendedName>
</protein>
<dbReference type="InterPro" id="IPR050961">
    <property type="entry name" value="BolA/IbaG_stress_morph_reg"/>
</dbReference>
<dbReference type="NCBIfam" id="NF008638">
    <property type="entry name" value="PRK11628.1"/>
    <property type="match status" value="1"/>
</dbReference>
<gene>
    <name evidence="4" type="ORF">AU511_06370</name>
</gene>
<dbReference type="Pfam" id="PF01722">
    <property type="entry name" value="BolA"/>
    <property type="match status" value="1"/>
</dbReference>
<dbReference type="SUPFAM" id="SSF82657">
    <property type="entry name" value="BolA-like"/>
    <property type="match status" value="1"/>
</dbReference>
<comment type="similarity">
    <text evidence="1 3">Belongs to the BolA/IbaG family.</text>
</comment>
<accession>A0A1X3RXI2</accession>
<dbReference type="FunFam" id="3.30.300.90:FF:000001">
    <property type="entry name" value="Transcriptional regulator BolA"/>
    <property type="match status" value="1"/>
</dbReference>
<dbReference type="Proteomes" id="UP000194020">
    <property type="component" value="Unassembled WGS sequence"/>
</dbReference>
<organism evidence="4 5">
    <name type="scientific">Lonsdalea iberica</name>
    <dbReference type="NCBI Taxonomy" id="1082703"/>
    <lineage>
        <taxon>Bacteria</taxon>
        <taxon>Pseudomonadati</taxon>
        <taxon>Pseudomonadota</taxon>
        <taxon>Gammaproteobacteria</taxon>
        <taxon>Enterobacterales</taxon>
        <taxon>Pectobacteriaceae</taxon>
        <taxon>Lonsdalea</taxon>
    </lineage>
</organism>